<dbReference type="Proteomes" id="UP000321926">
    <property type="component" value="Unassembled WGS sequence"/>
</dbReference>
<dbReference type="PANTHER" id="PTHR43283">
    <property type="entry name" value="BETA-LACTAMASE-RELATED"/>
    <property type="match status" value="1"/>
</dbReference>
<gene>
    <name evidence="3" type="ORF">FVR03_16855</name>
</gene>
<organism evidence="3 4">
    <name type="scientific">Pontibacter qinzhouensis</name>
    <dbReference type="NCBI Taxonomy" id="2603253"/>
    <lineage>
        <taxon>Bacteria</taxon>
        <taxon>Pseudomonadati</taxon>
        <taxon>Bacteroidota</taxon>
        <taxon>Cytophagia</taxon>
        <taxon>Cytophagales</taxon>
        <taxon>Hymenobacteraceae</taxon>
        <taxon>Pontibacter</taxon>
    </lineage>
</organism>
<accession>A0A5C8JIC9</accession>
<keyword evidence="4" id="KW-1185">Reference proteome</keyword>
<keyword evidence="1" id="KW-0732">Signal</keyword>
<evidence type="ECO:0000313" key="4">
    <source>
        <dbReference type="Proteomes" id="UP000321926"/>
    </source>
</evidence>
<proteinExistence type="predicted"/>
<dbReference type="Pfam" id="PF00144">
    <property type="entry name" value="Beta-lactamase"/>
    <property type="match status" value="1"/>
</dbReference>
<dbReference type="InterPro" id="IPR012338">
    <property type="entry name" value="Beta-lactam/transpept-like"/>
</dbReference>
<feature type="chain" id="PRO_5022676932" evidence="1">
    <location>
        <begin position="21"/>
        <end position="429"/>
    </location>
</feature>
<feature type="signal peptide" evidence="1">
    <location>
        <begin position="1"/>
        <end position="20"/>
    </location>
</feature>
<evidence type="ECO:0000313" key="3">
    <source>
        <dbReference type="EMBL" id="TXK36746.1"/>
    </source>
</evidence>
<dbReference type="RefSeq" id="WP_147922933.1">
    <property type="nucleotide sequence ID" value="NZ_VRTY01000071.1"/>
</dbReference>
<comment type="caution">
    <text evidence="3">The sequence shown here is derived from an EMBL/GenBank/DDBJ whole genome shotgun (WGS) entry which is preliminary data.</text>
</comment>
<reference evidence="3 4" key="1">
    <citation type="submission" date="2019-08" db="EMBL/GenBank/DDBJ databases">
        <authorList>
            <person name="Shi S."/>
        </authorList>
    </citation>
    <scope>NUCLEOTIDE SEQUENCE [LARGE SCALE GENOMIC DNA]</scope>
    <source>
        <strain evidence="3 4">GY10130</strain>
    </source>
</reference>
<sequence length="429" mass="47581">MLQKNLLTLLLCLSFVFTHAQKSAAPVLKEGKPEKAGMSPERLQRLDRVVQEYVDKGQIPGAVTMIVRNGTIVHYKSTGFSDVEQASPLRRDDIFRIASQTKAITSVGVMLLFEEGRLLLDDPISKYIPAFKNPQVLDEFKAEDTTYTTVPAKQEITIRQLLTHTSGISYASIGSKNAVAIYAKNNVPSGIGTPHNKLSDAMQALGKLPLVHQPGERFTYGLNTDVLGYLIEVVSGQPLDQFFRTRIFEPLGMHDTFFYLPTDKQNRLVPLYTENQDRKLQLTTARGGLTPDFPKENGTYFSGGAGLSSTVYDYAIFLQTLLNGGEYNGKRILSPATVKLMTTNQIGELNQGISKFGLGFSVATDRTAARLPVSEGTFEWGGIFGTTYWADPKEGIVALIYTQKYPNSYNDLSDKFKVMVYQAITRSNR</sequence>
<dbReference type="InterPro" id="IPR001466">
    <property type="entry name" value="Beta-lactam-related"/>
</dbReference>
<dbReference type="InterPro" id="IPR050789">
    <property type="entry name" value="Diverse_Enzym_Activities"/>
</dbReference>
<protein>
    <submittedName>
        <fullName evidence="3">Beta-lactamase family protein</fullName>
    </submittedName>
</protein>
<dbReference type="OrthoDB" id="846150at2"/>
<feature type="domain" description="Beta-lactamase-related" evidence="2">
    <location>
        <begin position="46"/>
        <end position="407"/>
    </location>
</feature>
<name>A0A5C8JIC9_9BACT</name>
<dbReference type="SUPFAM" id="SSF56601">
    <property type="entry name" value="beta-lactamase/transpeptidase-like"/>
    <property type="match status" value="1"/>
</dbReference>
<evidence type="ECO:0000256" key="1">
    <source>
        <dbReference type="SAM" id="SignalP"/>
    </source>
</evidence>
<dbReference type="AlphaFoldDB" id="A0A5C8JIC9"/>
<evidence type="ECO:0000259" key="2">
    <source>
        <dbReference type="Pfam" id="PF00144"/>
    </source>
</evidence>
<dbReference type="Gene3D" id="3.40.710.10">
    <property type="entry name" value="DD-peptidase/beta-lactamase superfamily"/>
    <property type="match status" value="1"/>
</dbReference>
<dbReference type="PANTHER" id="PTHR43283:SF3">
    <property type="entry name" value="BETA-LACTAMASE FAMILY PROTEIN (AFU_ORTHOLOGUE AFUA_5G07500)"/>
    <property type="match status" value="1"/>
</dbReference>
<dbReference type="EMBL" id="VRTY01000071">
    <property type="protein sequence ID" value="TXK36746.1"/>
    <property type="molecule type" value="Genomic_DNA"/>
</dbReference>